<evidence type="ECO:0000313" key="2">
    <source>
        <dbReference type="Proteomes" id="UP000194137"/>
    </source>
</evidence>
<sequence>MGATMAQNLAHETAREIGRTYAARGPWIDDVTPGDPADEALFESRPIPADAWSAFETSALCEHMHGIPHEGIIGAYEEFWFTAPQLPALIALLETELGHAPHQARAWLSELARFARRAQARNVGVTFVVSG</sequence>
<dbReference type="KEGG" id="psin:CAK95_25540"/>
<reference evidence="1 2" key="1">
    <citation type="submission" date="2017-05" db="EMBL/GenBank/DDBJ databases">
        <title>Full genome sequence of Pseudorhodoplanes sinuspersici.</title>
        <authorList>
            <person name="Dastgheib S.M.M."/>
            <person name="Shavandi M."/>
            <person name="Tirandaz H."/>
        </authorList>
    </citation>
    <scope>NUCLEOTIDE SEQUENCE [LARGE SCALE GENOMIC DNA]</scope>
    <source>
        <strain evidence="1 2">RIPI110</strain>
    </source>
</reference>
<dbReference type="Proteomes" id="UP000194137">
    <property type="component" value="Chromosome"/>
</dbReference>
<dbReference type="STRING" id="1235591.CAK95_25540"/>
<gene>
    <name evidence="1" type="ORF">CAK95_25540</name>
</gene>
<evidence type="ECO:0000313" key="1">
    <source>
        <dbReference type="EMBL" id="ARQ02086.1"/>
    </source>
</evidence>
<dbReference type="AlphaFoldDB" id="A0A1W6ZXP4"/>
<accession>A0A1W6ZXP4</accession>
<proteinExistence type="predicted"/>
<dbReference type="EMBL" id="CP021112">
    <property type="protein sequence ID" value="ARQ02086.1"/>
    <property type="molecule type" value="Genomic_DNA"/>
</dbReference>
<dbReference type="RefSeq" id="WP_086090479.1">
    <property type="nucleotide sequence ID" value="NZ_CP021112.1"/>
</dbReference>
<name>A0A1W6ZXP4_9HYPH</name>
<keyword evidence="2" id="KW-1185">Reference proteome</keyword>
<protein>
    <submittedName>
        <fullName evidence="1">Uncharacterized protein</fullName>
    </submittedName>
</protein>
<organism evidence="1 2">
    <name type="scientific">Pseudorhodoplanes sinuspersici</name>
    <dbReference type="NCBI Taxonomy" id="1235591"/>
    <lineage>
        <taxon>Bacteria</taxon>
        <taxon>Pseudomonadati</taxon>
        <taxon>Pseudomonadota</taxon>
        <taxon>Alphaproteobacteria</taxon>
        <taxon>Hyphomicrobiales</taxon>
        <taxon>Pseudorhodoplanes</taxon>
    </lineage>
</organism>